<name>A0A1I0DLN6_9BACT</name>
<accession>A0A1I0DLN6</accession>
<organism evidence="3 4">
    <name type="scientific">Stigmatella erecta</name>
    <dbReference type="NCBI Taxonomy" id="83460"/>
    <lineage>
        <taxon>Bacteria</taxon>
        <taxon>Pseudomonadati</taxon>
        <taxon>Myxococcota</taxon>
        <taxon>Myxococcia</taxon>
        <taxon>Myxococcales</taxon>
        <taxon>Cystobacterineae</taxon>
        <taxon>Archangiaceae</taxon>
        <taxon>Stigmatella</taxon>
    </lineage>
</organism>
<evidence type="ECO:0000313" key="4">
    <source>
        <dbReference type="Proteomes" id="UP000199181"/>
    </source>
</evidence>
<proteinExistence type="predicted"/>
<keyword evidence="1" id="KW-0472">Membrane</keyword>
<protein>
    <recommendedName>
        <fullName evidence="5">Tetratricopeptide repeat-containing protein</fullName>
    </recommendedName>
</protein>
<feature type="chain" id="PRO_5011617523" description="Tetratricopeptide repeat-containing protein" evidence="2">
    <location>
        <begin position="21"/>
        <end position="251"/>
    </location>
</feature>
<keyword evidence="4" id="KW-1185">Reference proteome</keyword>
<feature type="signal peptide" evidence="2">
    <location>
        <begin position="1"/>
        <end position="20"/>
    </location>
</feature>
<dbReference type="Proteomes" id="UP000199181">
    <property type="component" value="Unassembled WGS sequence"/>
</dbReference>
<evidence type="ECO:0000313" key="3">
    <source>
        <dbReference type="EMBL" id="SET33392.1"/>
    </source>
</evidence>
<dbReference type="EMBL" id="FOIJ01000002">
    <property type="protein sequence ID" value="SET33392.1"/>
    <property type="molecule type" value="Genomic_DNA"/>
</dbReference>
<keyword evidence="1" id="KW-0812">Transmembrane</keyword>
<reference evidence="4" key="1">
    <citation type="submission" date="2016-10" db="EMBL/GenBank/DDBJ databases">
        <authorList>
            <person name="Varghese N."/>
            <person name="Submissions S."/>
        </authorList>
    </citation>
    <scope>NUCLEOTIDE SEQUENCE [LARGE SCALE GENOMIC DNA]</scope>
    <source>
        <strain evidence="4">DSM 16858</strain>
    </source>
</reference>
<gene>
    <name evidence="3" type="ORF">SAMN05443639_102590</name>
</gene>
<dbReference type="AlphaFoldDB" id="A0A1I0DLN6"/>
<feature type="transmembrane region" description="Helical" evidence="1">
    <location>
        <begin position="150"/>
        <end position="170"/>
    </location>
</feature>
<feature type="transmembrane region" description="Helical" evidence="1">
    <location>
        <begin position="205"/>
        <end position="224"/>
    </location>
</feature>
<evidence type="ECO:0000256" key="2">
    <source>
        <dbReference type="SAM" id="SignalP"/>
    </source>
</evidence>
<evidence type="ECO:0008006" key="5">
    <source>
        <dbReference type="Google" id="ProtNLM"/>
    </source>
</evidence>
<evidence type="ECO:0000256" key="1">
    <source>
        <dbReference type="SAM" id="Phobius"/>
    </source>
</evidence>
<keyword evidence="1" id="KW-1133">Transmembrane helix</keyword>
<keyword evidence="2" id="KW-0732">Signal</keyword>
<dbReference type="RefSeq" id="WP_093516954.1">
    <property type="nucleotide sequence ID" value="NZ_FOIJ01000002.1"/>
</dbReference>
<sequence length="251" mass="26816">MIRLAAGVVVWGCFGFPALAADTPRNTALQRAFRLYNAFEYEKALKALEKASQKPDLTDEEKVSIGLLEGVLSFETQQLERGRSAFARALELNLEANPPFALAPKVATVLEEERERIRLIRFPPLPVVDPPVIGPPSGELLSKSPWGSKLRLPVAIGGGAVAVGGLVFWSRAKSLEGKVRRADPSITTTKQLDDTLQKGRTFETVGWVLMPLGVAASVGSLLFLDSPGPGVGVALLPTSQGAQMSLSGSFP</sequence>